<feature type="domain" description="Fe-containing alcohol dehydrogenase-like C-terminal" evidence="3">
    <location>
        <begin position="189"/>
        <end position="374"/>
    </location>
</feature>
<gene>
    <name evidence="4" type="ORF">ENV17_08085</name>
</gene>
<keyword evidence="1" id="KW-0560">Oxidoreductase</keyword>
<accession>A0A7C4FE10</accession>
<dbReference type="PANTHER" id="PTHR11496">
    <property type="entry name" value="ALCOHOL DEHYDROGENASE"/>
    <property type="match status" value="1"/>
</dbReference>
<dbReference type="InterPro" id="IPR001670">
    <property type="entry name" value="ADH_Fe/GldA"/>
</dbReference>
<name>A0A7C4FE10_THEPE</name>
<sequence>MQSFTHWHPTRVIFSRGVLNELGKVSEGLGKRALIVTGRTFAIKYGYLDLMRRLLGEKGIEAHVFPQVEPNPTLGTVKKCVEEAEKASVDFFVAFGGGSAIDVAKAANVVYTLGGSVEDYLYPKTVEASLRPLIAIPTTHGTGSEVTRYSVLVDERTRMKVTVSGSALYPTVALMDPQVLEHLPRDQAAATGLDALSHAVEAFFGKRANPFSDMLALEAARIILENLPCAVEGVLDCREWMLYASMLAGYAINFTGTNVGHGLGYPLTTRLNLPHGLANAMILPGAALYYEALVPGRARRFMGGLGLDYYPGSLRELLERVKQAVGAPARLRDLGVRREELGEYIEDALRYQRNLQNAPFNVERDHVARIFEEVY</sequence>
<evidence type="ECO:0000256" key="1">
    <source>
        <dbReference type="ARBA" id="ARBA00023002"/>
    </source>
</evidence>
<dbReference type="PANTHER" id="PTHR11496:SF83">
    <property type="entry name" value="HYDROXYACID-OXOACID TRANSHYDROGENASE, MITOCHONDRIAL"/>
    <property type="match status" value="1"/>
</dbReference>
<dbReference type="Pfam" id="PF25137">
    <property type="entry name" value="ADH_Fe_C"/>
    <property type="match status" value="1"/>
</dbReference>
<dbReference type="InterPro" id="IPR039697">
    <property type="entry name" value="Alcohol_dehydrogenase_Fe"/>
</dbReference>
<proteinExistence type="predicted"/>
<evidence type="ECO:0000313" key="4">
    <source>
        <dbReference type="EMBL" id="HGI44325.1"/>
    </source>
</evidence>
<evidence type="ECO:0000259" key="2">
    <source>
        <dbReference type="Pfam" id="PF00465"/>
    </source>
</evidence>
<feature type="domain" description="Alcohol dehydrogenase iron-type/glycerol dehydrogenase GldA" evidence="2">
    <location>
        <begin position="9"/>
        <end position="177"/>
    </location>
</feature>
<evidence type="ECO:0000259" key="3">
    <source>
        <dbReference type="Pfam" id="PF25137"/>
    </source>
</evidence>
<dbReference type="AlphaFoldDB" id="A0A7C4FE10"/>
<dbReference type="Pfam" id="PF00465">
    <property type="entry name" value="Fe-ADH"/>
    <property type="match status" value="1"/>
</dbReference>
<dbReference type="InterPro" id="IPR056798">
    <property type="entry name" value="ADH_Fe_C"/>
</dbReference>
<protein>
    <submittedName>
        <fullName evidence="4">Iron-containing alcohol dehydrogenase</fullName>
    </submittedName>
</protein>
<dbReference type="SUPFAM" id="SSF56796">
    <property type="entry name" value="Dehydroquinate synthase-like"/>
    <property type="match status" value="1"/>
</dbReference>
<dbReference type="EMBL" id="DTFI01000235">
    <property type="protein sequence ID" value="HGI44325.1"/>
    <property type="molecule type" value="Genomic_DNA"/>
</dbReference>
<dbReference type="GO" id="GO:0004022">
    <property type="term" value="F:alcohol dehydrogenase (NAD+) activity"/>
    <property type="evidence" value="ECO:0007669"/>
    <property type="project" value="TreeGrafter"/>
</dbReference>
<reference evidence="4" key="1">
    <citation type="journal article" date="2020" name="mSystems">
        <title>Genome- and Community-Level Interaction Insights into Carbon Utilization and Element Cycling Functions of Hydrothermarchaeota in Hydrothermal Sediment.</title>
        <authorList>
            <person name="Zhou Z."/>
            <person name="Liu Y."/>
            <person name="Xu W."/>
            <person name="Pan J."/>
            <person name="Luo Z.H."/>
            <person name="Li M."/>
        </authorList>
    </citation>
    <scope>NUCLEOTIDE SEQUENCE [LARGE SCALE GENOMIC DNA]</scope>
    <source>
        <strain evidence="4">SpSt-735</strain>
    </source>
</reference>
<dbReference type="Gene3D" id="1.20.1090.10">
    <property type="entry name" value="Dehydroquinate synthase-like - alpha domain"/>
    <property type="match status" value="1"/>
</dbReference>
<dbReference type="PROSITE" id="PS00913">
    <property type="entry name" value="ADH_IRON_1"/>
    <property type="match status" value="1"/>
</dbReference>
<comment type="caution">
    <text evidence="4">The sequence shown here is derived from an EMBL/GenBank/DDBJ whole genome shotgun (WGS) entry which is preliminary data.</text>
</comment>
<dbReference type="CDD" id="cd08551">
    <property type="entry name" value="Fe-ADH"/>
    <property type="match status" value="1"/>
</dbReference>
<dbReference type="Gene3D" id="3.40.50.1970">
    <property type="match status" value="1"/>
</dbReference>
<dbReference type="FunFam" id="3.40.50.1970:FF:000003">
    <property type="entry name" value="Alcohol dehydrogenase, iron-containing"/>
    <property type="match status" value="1"/>
</dbReference>
<dbReference type="InterPro" id="IPR018211">
    <property type="entry name" value="ADH_Fe_CS"/>
</dbReference>
<organism evidence="4">
    <name type="scientific">Thermofilum pendens</name>
    <dbReference type="NCBI Taxonomy" id="2269"/>
    <lineage>
        <taxon>Archaea</taxon>
        <taxon>Thermoproteota</taxon>
        <taxon>Thermoprotei</taxon>
        <taxon>Thermofilales</taxon>
        <taxon>Thermofilaceae</taxon>
        <taxon>Thermofilum</taxon>
    </lineage>
</organism>
<dbReference type="GO" id="GO:0046872">
    <property type="term" value="F:metal ion binding"/>
    <property type="evidence" value="ECO:0007669"/>
    <property type="project" value="InterPro"/>
</dbReference>